<feature type="transmembrane region" description="Helical" evidence="7">
    <location>
        <begin position="102"/>
        <end position="120"/>
    </location>
</feature>
<dbReference type="Pfam" id="PF13727">
    <property type="entry name" value="CoA_binding_3"/>
    <property type="match status" value="1"/>
</dbReference>
<keyword evidence="4 7" id="KW-0812">Transmembrane</keyword>
<gene>
    <name evidence="9" type="ordered locus">Caur_1504</name>
</gene>
<dbReference type="EnsemblBacteria" id="ABY34724">
    <property type="protein sequence ID" value="ABY34724"/>
    <property type="gene ID" value="Caur_1504"/>
</dbReference>
<evidence type="ECO:0000256" key="1">
    <source>
        <dbReference type="ARBA" id="ARBA00004141"/>
    </source>
</evidence>
<evidence type="ECO:0000256" key="2">
    <source>
        <dbReference type="ARBA" id="ARBA00006464"/>
    </source>
</evidence>
<dbReference type="PANTHER" id="PTHR30576:SF10">
    <property type="entry name" value="SLL5057 PROTEIN"/>
    <property type="match status" value="1"/>
</dbReference>
<dbReference type="STRING" id="324602.Caur_1504"/>
<feature type="transmembrane region" description="Helical" evidence="7">
    <location>
        <begin position="41"/>
        <end position="62"/>
    </location>
</feature>
<protein>
    <submittedName>
        <fullName evidence="9">Exopolysaccharide biosynthesis polyprenyl glycosylphosphotransferase</fullName>
        <ecNumber evidence="9">2.7.8.6</ecNumber>
    </submittedName>
</protein>
<comment type="similarity">
    <text evidence="2">Belongs to the bacterial sugar transferase family.</text>
</comment>
<evidence type="ECO:0000259" key="8">
    <source>
        <dbReference type="Pfam" id="PF02397"/>
    </source>
</evidence>
<evidence type="ECO:0000313" key="9">
    <source>
        <dbReference type="EMBL" id="ABY34724.1"/>
    </source>
</evidence>
<keyword evidence="3 9" id="KW-0808">Transferase</keyword>
<sequence>MLERLRTRLIGSVLAWDLIATLLCLALVVRNDPTLTRQWPLYGGVAVIWTLVFIVLAPQRALFTRTLLEAFTRLFLAVLLAATSFAGLLYLVNGVAIDRGTFTWFVILNLVVLGVIHLGFRTFARWRQQRGNGRRVLVVGEVNAAIRLADEFVRRPWTGVQVVGYASDERDAPTSLPRLGGLHDLVTLVRRCQIDEVIFALPPSRYDQVVELSLQLLKEPVMIHTVPTALDLAFARTPVDSVGGIPLVSLRESALTDSQRVVKRLFDIVVSLLLIVLLSPLMLLIALLIKLESPGPIIFRQERIGEHGRRFQMLKFRSMYVDADRRWREVAQRDEHGRLIHKMKDDPRITRIGRKLRRTSLDELPQLFNVLRGEMSLVGPRPEMPYIAAEYEPWQWQRFRVPPGMTGWWQVNGRSDKPMHLHTEDDLYYIQNYSFWLDLRILLKTVIVVWQGHGAY</sequence>
<dbReference type="KEGG" id="cau:Caur_1504"/>
<dbReference type="NCBIfam" id="TIGR03025">
    <property type="entry name" value="EPS_sugtrans"/>
    <property type="match status" value="1"/>
</dbReference>
<keyword evidence="5 7" id="KW-1133">Transmembrane helix</keyword>
<dbReference type="eggNOG" id="COG1086">
    <property type="taxonomic scope" value="Bacteria"/>
</dbReference>
<dbReference type="PATRIC" id="fig|324602.8.peg.1713"/>
<dbReference type="GO" id="GO:0016020">
    <property type="term" value="C:membrane"/>
    <property type="evidence" value="ECO:0007669"/>
    <property type="project" value="UniProtKB-SubCell"/>
</dbReference>
<evidence type="ECO:0000256" key="4">
    <source>
        <dbReference type="ARBA" id="ARBA00022692"/>
    </source>
</evidence>
<reference evidence="10" key="1">
    <citation type="journal article" date="2011" name="BMC Genomics">
        <title>Complete genome sequence of the filamentous anoxygenic phototrophic bacterium Chloroflexus aurantiacus.</title>
        <authorList>
            <person name="Tang K.H."/>
            <person name="Barry K."/>
            <person name="Chertkov O."/>
            <person name="Dalin E."/>
            <person name="Han C.S."/>
            <person name="Hauser L.J."/>
            <person name="Honchak B.M."/>
            <person name="Karbach L.E."/>
            <person name="Land M.L."/>
            <person name="Lapidus A."/>
            <person name="Larimer F.W."/>
            <person name="Mikhailova N."/>
            <person name="Pitluck S."/>
            <person name="Pierson B.K."/>
            <person name="Blankenship R.E."/>
        </authorList>
    </citation>
    <scope>NUCLEOTIDE SEQUENCE [LARGE SCALE GENOMIC DNA]</scope>
    <source>
        <strain evidence="10">ATCC 29366 / DSM 635 / J-10-fl</strain>
    </source>
</reference>
<dbReference type="GO" id="GO:0047360">
    <property type="term" value="F:undecaprenyl-phosphate galactose phosphotransferase activity"/>
    <property type="evidence" value="ECO:0007669"/>
    <property type="project" value="UniProtKB-EC"/>
</dbReference>
<dbReference type="Pfam" id="PF02397">
    <property type="entry name" value="Bac_transf"/>
    <property type="match status" value="1"/>
</dbReference>
<dbReference type="GO" id="GO:0016780">
    <property type="term" value="F:phosphotransferase activity, for other substituted phosphate groups"/>
    <property type="evidence" value="ECO:0000318"/>
    <property type="project" value="GO_Central"/>
</dbReference>
<evidence type="ECO:0000256" key="7">
    <source>
        <dbReference type="SAM" id="Phobius"/>
    </source>
</evidence>
<dbReference type="InterPro" id="IPR003362">
    <property type="entry name" value="Bact_transf"/>
</dbReference>
<keyword evidence="6 7" id="KW-0472">Membrane</keyword>
<dbReference type="Proteomes" id="UP000002008">
    <property type="component" value="Chromosome"/>
</dbReference>
<dbReference type="Gene3D" id="3.40.50.720">
    <property type="entry name" value="NAD(P)-binding Rossmann-like Domain"/>
    <property type="match status" value="1"/>
</dbReference>
<feature type="transmembrane region" description="Helical" evidence="7">
    <location>
        <begin position="9"/>
        <end position="29"/>
    </location>
</feature>
<dbReference type="InterPro" id="IPR017475">
    <property type="entry name" value="EPS_sugar_tfrase"/>
</dbReference>
<feature type="transmembrane region" description="Helical" evidence="7">
    <location>
        <begin position="74"/>
        <end position="96"/>
    </location>
</feature>
<evidence type="ECO:0000256" key="5">
    <source>
        <dbReference type="ARBA" id="ARBA00022989"/>
    </source>
</evidence>
<dbReference type="PANTHER" id="PTHR30576">
    <property type="entry name" value="COLANIC BIOSYNTHESIS UDP-GLUCOSE LIPID CARRIER TRANSFERASE"/>
    <property type="match status" value="1"/>
</dbReference>
<comment type="subcellular location">
    <subcellularLocation>
        <location evidence="1">Membrane</location>
        <topology evidence="1">Multi-pass membrane protein</topology>
    </subcellularLocation>
</comment>
<dbReference type="InParanoid" id="A9WAU3"/>
<dbReference type="HOGENOM" id="CLU_024920_3_4_0"/>
<feature type="domain" description="Bacterial sugar transferase" evidence="8">
    <location>
        <begin position="263"/>
        <end position="450"/>
    </location>
</feature>
<dbReference type="AlphaFoldDB" id="A9WAU3"/>
<dbReference type="EMBL" id="CP000909">
    <property type="protein sequence ID" value="ABY34724.1"/>
    <property type="molecule type" value="Genomic_DNA"/>
</dbReference>
<accession>A9WAU3</accession>
<organism evidence="9 10">
    <name type="scientific">Chloroflexus aurantiacus (strain ATCC 29366 / DSM 635 / J-10-fl)</name>
    <dbReference type="NCBI Taxonomy" id="324602"/>
    <lineage>
        <taxon>Bacteria</taxon>
        <taxon>Bacillati</taxon>
        <taxon>Chloroflexota</taxon>
        <taxon>Chloroflexia</taxon>
        <taxon>Chloroflexales</taxon>
        <taxon>Chloroflexineae</taxon>
        <taxon>Chloroflexaceae</taxon>
        <taxon>Chloroflexus</taxon>
    </lineage>
</organism>
<evidence type="ECO:0000256" key="6">
    <source>
        <dbReference type="ARBA" id="ARBA00023136"/>
    </source>
</evidence>
<name>A9WAU3_CHLAA</name>
<dbReference type="eggNOG" id="COG2148">
    <property type="taxonomic scope" value="Bacteria"/>
</dbReference>
<keyword evidence="10" id="KW-1185">Reference proteome</keyword>
<dbReference type="RefSeq" id="WP_012257378.1">
    <property type="nucleotide sequence ID" value="NC_010175.1"/>
</dbReference>
<proteinExistence type="inferred from homology"/>
<evidence type="ECO:0000256" key="3">
    <source>
        <dbReference type="ARBA" id="ARBA00022679"/>
    </source>
</evidence>
<evidence type="ECO:0000313" key="10">
    <source>
        <dbReference type="Proteomes" id="UP000002008"/>
    </source>
</evidence>
<feature type="transmembrane region" description="Helical" evidence="7">
    <location>
        <begin position="265"/>
        <end position="289"/>
    </location>
</feature>
<dbReference type="EC" id="2.7.8.6" evidence="9"/>